<dbReference type="GO" id="GO:0005789">
    <property type="term" value="C:endoplasmic reticulum membrane"/>
    <property type="evidence" value="ECO:0007669"/>
    <property type="project" value="UniProtKB-SubCell"/>
</dbReference>
<dbReference type="GO" id="GO:0004671">
    <property type="term" value="F:protein C-terminal S-isoprenylcysteine carboxyl O-methyltransferase activity"/>
    <property type="evidence" value="ECO:0007669"/>
    <property type="project" value="UniProtKB-EC"/>
</dbReference>
<dbReference type="Proteomes" id="UP000072874">
    <property type="component" value="Chromosome 14"/>
</dbReference>
<evidence type="ECO:0000313" key="8">
    <source>
        <dbReference type="Proteomes" id="UP000072874"/>
    </source>
</evidence>
<keyword evidence="6" id="KW-0808">Transferase</keyword>
<reference evidence="8 9" key="1">
    <citation type="journal article" date="2014" name="BMC Biol.">
        <title>A comprehensive evaluation of rodent malaria parasite genomes and gene expression.</title>
        <authorList>
            <person name="Otto T.D."/>
            <person name="Bohme U."/>
            <person name="Jackson A.P."/>
            <person name="Hunt M."/>
            <person name="Franke-Fayard B."/>
            <person name="Hoeijmakers W.A."/>
            <person name="Religa A.A."/>
            <person name="Robertson L."/>
            <person name="Sanders M."/>
            <person name="Ogun S.A."/>
            <person name="Cunningham D."/>
            <person name="Erhart A."/>
            <person name="Billker O."/>
            <person name="Khan S.M."/>
            <person name="Stunnenberg H.G."/>
            <person name="Langhorne J."/>
            <person name="Holder A.A."/>
            <person name="Waters A.P."/>
            <person name="Newbold C.I."/>
            <person name="Pain A."/>
            <person name="Berriman M."/>
            <person name="Janse C.J."/>
        </authorList>
    </citation>
    <scope>NUCLEOTIDE SEQUENCE [LARGE SCALE GENOMIC DNA]</scope>
    <source>
        <strain evidence="7 8">17X</strain>
        <strain evidence="6 9">YM</strain>
    </source>
</reference>
<proteinExistence type="inferred from homology"/>
<dbReference type="PANTHER" id="PTHR12714:SF9">
    <property type="entry name" value="PROTEIN-S-ISOPRENYLCYSTEINE O-METHYLTRANSFERASE"/>
    <property type="match status" value="1"/>
</dbReference>
<dbReference type="AlphaFoldDB" id="A0A078KCF7"/>
<dbReference type="VEuPathDB" id="PlasmoDB:PY05541"/>
<dbReference type="GeneID" id="3791353"/>
<comment type="similarity">
    <text evidence="5">Belongs to the class VI-like SAM-binding methyltransferase superfamily. Isoprenylcysteine carboxyl methyltransferase family.</text>
</comment>
<reference evidence="6" key="2">
    <citation type="submission" date="2014-05" db="EMBL/GenBank/DDBJ databases">
        <authorList>
            <person name="Aslett A.Martin."/>
            <person name="De Silva Nishadi"/>
        </authorList>
    </citation>
    <scope>NUCLEOTIDE SEQUENCE</scope>
    <source>
        <strain evidence="6">YM</strain>
    </source>
</reference>
<dbReference type="VEuPathDB" id="PlasmoDB:PYYM_1455400"/>
<comment type="catalytic activity">
    <reaction evidence="5">
        <text>[protein]-C-terminal S-[(2E,6E)-farnesyl]-L-cysteine + S-adenosyl-L-methionine = [protein]-C-terminal S-[(2E,6E)-farnesyl]-L-cysteine methyl ester + S-adenosyl-L-homocysteine</text>
        <dbReference type="Rhea" id="RHEA:21672"/>
        <dbReference type="Rhea" id="RHEA-COMP:12125"/>
        <dbReference type="Rhea" id="RHEA-COMP:12126"/>
        <dbReference type="ChEBI" id="CHEBI:57856"/>
        <dbReference type="ChEBI" id="CHEBI:59789"/>
        <dbReference type="ChEBI" id="CHEBI:90510"/>
        <dbReference type="ChEBI" id="CHEBI:90511"/>
        <dbReference type="EC" id="2.1.1.100"/>
    </reaction>
</comment>
<sequence>MNVVIWFLTSLVMYIFFLNYESLIYLMNGSLNKILYKYNIYKYVEYYLHIFLEYGFVCIYVFVAFQPTKNVYKKRSKYNYIFAKILLIYFFFFFFHFIINIKNNFPLNAFYLVIIIFHLSEFFLSFIHNKNNYNYYNFLVNPNYGYVYFFILTLIEYYTKIFLFVILHFCEKWINKRILHNLLIFNYFFFKNYIENYGICIYTYPDKIVLTRWTNYSQKNIEIYSTFRKSAFLHNNNNNNNNNNNKINNMQLTKDLLINKFSPFGKVRNRIFMTNLSNKYKIIATNKYDTILNSVYRKINKKNKEKENYKYEMEKTNNIHSLSINIDDIILDKYQKCLFTNQISNILNKPNIKMYNLTNSFFIKIILKYGDIFEKYDIPRYYNKKYNNYYLFIVLLSLLFSLMGLILRIFGLLHCSKNFCFYVLNADLLINKYIKNKHSLVTWGLYKYMRHPCYTGWFYYSLFLQLSLFNIFGFFLCFIVSWLYFYNTIKREEKFLIECYDEKYRKYKAQTPHIYIPFMKNL</sequence>
<protein>
    <recommendedName>
        <fullName evidence="5">Protein-S-isoprenylcysteine O-methyltransferase</fullName>
        <ecNumber evidence="5">2.1.1.100</ecNumber>
    </recommendedName>
</protein>
<dbReference type="InterPro" id="IPR007269">
    <property type="entry name" value="ICMT_MeTrfase"/>
</dbReference>
<dbReference type="Gene3D" id="1.20.120.1630">
    <property type="match status" value="1"/>
</dbReference>
<dbReference type="OMA" id="GLYKYMR"/>
<dbReference type="EC" id="2.1.1.100" evidence="5"/>
<comment type="subcellular location">
    <subcellularLocation>
        <location evidence="5">Endoplasmic reticulum membrane</location>
        <topology evidence="5">Multi-pass membrane protein</topology>
    </subcellularLocation>
    <subcellularLocation>
        <location evidence="1">Membrane</location>
        <topology evidence="1">Multi-pass membrane protein</topology>
    </subcellularLocation>
</comment>
<dbReference type="Proteomes" id="UP000072904">
    <property type="component" value="Chromosome 14"/>
</dbReference>
<evidence type="ECO:0000256" key="5">
    <source>
        <dbReference type="RuleBase" id="RU362022"/>
    </source>
</evidence>
<feature type="transmembrane region" description="Helical" evidence="5">
    <location>
        <begin position="147"/>
        <end position="170"/>
    </location>
</feature>
<evidence type="ECO:0000256" key="4">
    <source>
        <dbReference type="ARBA" id="ARBA00023136"/>
    </source>
</evidence>
<feature type="transmembrane region" description="Helical" evidence="5">
    <location>
        <begin position="389"/>
        <end position="410"/>
    </location>
</feature>
<gene>
    <name evidence="7" type="ORF">PY17X_1453900</name>
    <name evidence="6" type="ORF">PYYM_1455400</name>
</gene>
<accession>A0A078KCF7</accession>
<evidence type="ECO:0000313" key="6">
    <source>
        <dbReference type="EMBL" id="CDU20883.1"/>
    </source>
</evidence>
<feature type="transmembrane region" description="Helical" evidence="5">
    <location>
        <begin position="457"/>
        <end position="485"/>
    </location>
</feature>
<dbReference type="EMBL" id="LK934642">
    <property type="protein sequence ID" value="CDU20883.1"/>
    <property type="molecule type" value="Genomic_DNA"/>
</dbReference>
<keyword evidence="5 6" id="KW-0489">Methyltransferase</keyword>
<keyword evidence="3 5" id="KW-1133">Transmembrane helix</keyword>
<evidence type="ECO:0000313" key="9">
    <source>
        <dbReference type="Proteomes" id="UP000072904"/>
    </source>
</evidence>
<evidence type="ECO:0000256" key="3">
    <source>
        <dbReference type="ARBA" id="ARBA00022989"/>
    </source>
</evidence>
<organism evidence="6 9">
    <name type="scientific">Plasmodium yoelii</name>
    <dbReference type="NCBI Taxonomy" id="5861"/>
    <lineage>
        <taxon>Eukaryota</taxon>
        <taxon>Sar</taxon>
        <taxon>Alveolata</taxon>
        <taxon>Apicomplexa</taxon>
        <taxon>Aconoidasida</taxon>
        <taxon>Haemosporida</taxon>
        <taxon>Plasmodiidae</taxon>
        <taxon>Plasmodium</taxon>
        <taxon>Plasmodium (Vinckeia)</taxon>
    </lineage>
</organism>
<dbReference type="EMBL" id="LM993668">
    <property type="protein sequence ID" value="VTZ81849.1"/>
    <property type="molecule type" value="Genomic_DNA"/>
</dbReference>
<evidence type="ECO:0000256" key="2">
    <source>
        <dbReference type="ARBA" id="ARBA00022692"/>
    </source>
</evidence>
<feature type="transmembrane region" description="Helical" evidence="5">
    <location>
        <begin position="109"/>
        <end position="127"/>
    </location>
</feature>
<dbReference type="KEGG" id="pyo:PY17X_1453900"/>
<feature type="transmembrane region" description="Helical" evidence="5">
    <location>
        <begin position="78"/>
        <end position="97"/>
    </location>
</feature>
<dbReference type="PANTHER" id="PTHR12714">
    <property type="entry name" value="PROTEIN-S ISOPRENYLCYSTEINE O-METHYLTRANSFERASE"/>
    <property type="match status" value="1"/>
</dbReference>
<reference evidence="7" key="4">
    <citation type="submission" date="2019-05" db="EMBL/GenBank/DDBJ databases">
        <authorList>
            <consortium name="Pathogen Informatics"/>
        </authorList>
    </citation>
    <scope>NUCLEOTIDE SEQUENCE</scope>
    <source>
        <strain evidence="7">17X</strain>
    </source>
</reference>
<reference evidence="7" key="3">
    <citation type="submission" date="2014-05" db="EMBL/GenBank/DDBJ databases">
        <authorList>
            <person name="Aslett M.A."/>
            <person name="De Silva N."/>
        </authorList>
    </citation>
    <scope>NUCLEOTIDE SEQUENCE</scope>
    <source>
        <strain evidence="7">17X</strain>
    </source>
</reference>
<dbReference type="GO" id="GO:0032259">
    <property type="term" value="P:methylation"/>
    <property type="evidence" value="ECO:0007669"/>
    <property type="project" value="UniProtKB-KW"/>
</dbReference>
<dbReference type="VEuPathDB" id="PlasmoDB:PY17X_1453900"/>
<dbReference type="RefSeq" id="XP_022813022.1">
    <property type="nucleotide sequence ID" value="XM_022957671.1"/>
</dbReference>
<evidence type="ECO:0000313" key="7">
    <source>
        <dbReference type="EMBL" id="VTZ81849.1"/>
    </source>
</evidence>
<keyword evidence="4 5" id="KW-0472">Membrane</keyword>
<dbReference type="Pfam" id="PF04140">
    <property type="entry name" value="ICMT"/>
    <property type="match status" value="1"/>
</dbReference>
<keyword evidence="5" id="KW-0256">Endoplasmic reticulum</keyword>
<keyword evidence="2 5" id="KW-0812">Transmembrane</keyword>
<dbReference type="OrthoDB" id="422086at2759"/>
<name>A0A078KCF7_PLAYE</name>
<keyword evidence="5" id="KW-0949">S-adenosyl-L-methionine</keyword>
<feature type="transmembrane region" description="Helical" evidence="5">
    <location>
        <begin position="6"/>
        <end position="26"/>
    </location>
</feature>
<evidence type="ECO:0000256" key="1">
    <source>
        <dbReference type="ARBA" id="ARBA00004141"/>
    </source>
</evidence>
<feature type="transmembrane region" description="Helical" evidence="5">
    <location>
        <begin position="46"/>
        <end position="66"/>
    </location>
</feature>